<organism evidence="2 3">
    <name type="scientific">Streblomastix strix</name>
    <dbReference type="NCBI Taxonomy" id="222440"/>
    <lineage>
        <taxon>Eukaryota</taxon>
        <taxon>Metamonada</taxon>
        <taxon>Preaxostyla</taxon>
        <taxon>Oxymonadida</taxon>
        <taxon>Streblomastigidae</taxon>
        <taxon>Streblomastix</taxon>
    </lineage>
</organism>
<feature type="region of interest" description="Disordered" evidence="1">
    <location>
        <begin position="95"/>
        <end position="116"/>
    </location>
</feature>
<accession>A0A5J4TN07</accession>
<dbReference type="AlphaFoldDB" id="A0A5J4TN07"/>
<protein>
    <submittedName>
        <fullName evidence="2">Uncharacterized protein</fullName>
    </submittedName>
</protein>
<feature type="non-terminal residue" evidence="2">
    <location>
        <position position="116"/>
    </location>
</feature>
<feature type="region of interest" description="Disordered" evidence="1">
    <location>
        <begin position="1"/>
        <end position="30"/>
    </location>
</feature>
<name>A0A5J4TN07_9EUKA</name>
<dbReference type="Proteomes" id="UP000324800">
    <property type="component" value="Unassembled WGS sequence"/>
</dbReference>
<feature type="compositionally biased region" description="Acidic residues" evidence="1">
    <location>
        <begin position="58"/>
        <end position="74"/>
    </location>
</feature>
<comment type="caution">
    <text evidence="2">The sequence shown here is derived from an EMBL/GenBank/DDBJ whole genome shotgun (WGS) entry which is preliminary data.</text>
</comment>
<gene>
    <name evidence="2" type="ORF">EZS28_045094</name>
</gene>
<reference evidence="2 3" key="1">
    <citation type="submission" date="2019-03" db="EMBL/GenBank/DDBJ databases">
        <title>Single cell metagenomics reveals metabolic interactions within the superorganism composed of flagellate Streblomastix strix and complex community of Bacteroidetes bacteria on its surface.</title>
        <authorList>
            <person name="Treitli S.C."/>
            <person name="Kolisko M."/>
            <person name="Husnik F."/>
            <person name="Keeling P."/>
            <person name="Hampl V."/>
        </authorList>
    </citation>
    <scope>NUCLEOTIDE SEQUENCE [LARGE SCALE GENOMIC DNA]</scope>
    <source>
        <strain evidence="2">ST1C</strain>
    </source>
</reference>
<feature type="compositionally biased region" description="Basic and acidic residues" evidence="1">
    <location>
        <begin position="101"/>
        <end position="116"/>
    </location>
</feature>
<evidence type="ECO:0000313" key="2">
    <source>
        <dbReference type="EMBL" id="KAA6359379.1"/>
    </source>
</evidence>
<dbReference type="EMBL" id="SNRW01028473">
    <property type="protein sequence ID" value="KAA6359379.1"/>
    <property type="molecule type" value="Genomic_DNA"/>
</dbReference>
<evidence type="ECO:0000313" key="3">
    <source>
        <dbReference type="Proteomes" id="UP000324800"/>
    </source>
</evidence>
<feature type="region of interest" description="Disordered" evidence="1">
    <location>
        <begin position="52"/>
        <end position="74"/>
    </location>
</feature>
<proteinExistence type="predicted"/>
<evidence type="ECO:0000256" key="1">
    <source>
        <dbReference type="SAM" id="MobiDB-lite"/>
    </source>
</evidence>
<feature type="compositionally biased region" description="Polar residues" evidence="1">
    <location>
        <begin position="16"/>
        <end position="30"/>
    </location>
</feature>
<sequence length="116" mass="13580">MITLMAKQNNNNNNNGIQNVDTNASSNGVDTNTINQLSQLFGFDLNLNLTDDQYNNNEDIDNEYDDDEYDDDDEHQYYENPFVYSTKTKGRISPSMFTYTPDKKKREEEKLKKKEM</sequence>